<keyword evidence="4" id="KW-0675">Receptor</keyword>
<dbReference type="Pfam" id="PF00041">
    <property type="entry name" value="fn3"/>
    <property type="match status" value="3"/>
</dbReference>
<dbReference type="EMBL" id="GEEE01001708">
    <property type="protein sequence ID" value="JAP61517.1"/>
    <property type="molecule type" value="Transcribed_RNA"/>
</dbReference>
<feature type="chain" id="PRO_5006866764" evidence="2">
    <location>
        <begin position="30"/>
        <end position="328"/>
    </location>
</feature>
<feature type="signal peptide" evidence="2">
    <location>
        <begin position="1"/>
        <end position="29"/>
    </location>
</feature>
<organism evidence="4">
    <name type="scientific">Schistocephalus solidus</name>
    <name type="common">Tapeworm</name>
    <dbReference type="NCBI Taxonomy" id="70667"/>
    <lineage>
        <taxon>Eukaryota</taxon>
        <taxon>Metazoa</taxon>
        <taxon>Spiralia</taxon>
        <taxon>Lophotrochozoa</taxon>
        <taxon>Platyhelminthes</taxon>
        <taxon>Cestoda</taxon>
        <taxon>Eucestoda</taxon>
        <taxon>Diphyllobothriidea</taxon>
        <taxon>Diphyllobothriidae</taxon>
        <taxon>Schistocephalus</taxon>
    </lineage>
</organism>
<dbReference type="SUPFAM" id="SSF49265">
    <property type="entry name" value="Fibronectin type III"/>
    <property type="match status" value="2"/>
</dbReference>
<evidence type="ECO:0000256" key="2">
    <source>
        <dbReference type="SAM" id="SignalP"/>
    </source>
</evidence>
<dbReference type="PANTHER" id="PTHR46708:SF10">
    <property type="entry name" value="RECEPTOR-TYPE TYROSINE-PROTEIN PHOSPHATASE ETA-LIKE"/>
    <property type="match status" value="1"/>
</dbReference>
<keyword evidence="1" id="KW-0677">Repeat</keyword>
<feature type="non-terminal residue" evidence="4">
    <location>
        <position position="1"/>
    </location>
</feature>
<name>A0A0V0J8A7_SCHSO</name>
<feature type="domain" description="Fibronectin type-III" evidence="3">
    <location>
        <begin position="34"/>
        <end position="124"/>
    </location>
</feature>
<dbReference type="CDD" id="cd00063">
    <property type="entry name" value="FN3"/>
    <property type="match status" value="3"/>
</dbReference>
<protein>
    <submittedName>
        <fullName evidence="4">Receptor-type tyrosine-protein phosphatase eta</fullName>
    </submittedName>
</protein>
<keyword evidence="2" id="KW-0732">Signal</keyword>
<dbReference type="PROSITE" id="PS50853">
    <property type="entry name" value="FN3"/>
    <property type="match status" value="3"/>
</dbReference>
<dbReference type="SMART" id="SM00060">
    <property type="entry name" value="FN3"/>
    <property type="match status" value="3"/>
</dbReference>
<accession>A0A0V0J8A7</accession>
<dbReference type="Gene3D" id="2.60.40.10">
    <property type="entry name" value="Immunoglobulins"/>
    <property type="match status" value="3"/>
</dbReference>
<evidence type="ECO:0000259" key="3">
    <source>
        <dbReference type="PROSITE" id="PS50853"/>
    </source>
</evidence>
<dbReference type="InterPro" id="IPR050991">
    <property type="entry name" value="ECM_Regulatory_Proteins"/>
</dbReference>
<dbReference type="PANTHER" id="PTHR46708">
    <property type="entry name" value="TENASCIN"/>
    <property type="match status" value="1"/>
</dbReference>
<proteinExistence type="predicted"/>
<feature type="domain" description="Fibronectin type-III" evidence="3">
    <location>
        <begin position="127"/>
        <end position="216"/>
    </location>
</feature>
<dbReference type="InterPro" id="IPR013783">
    <property type="entry name" value="Ig-like_fold"/>
</dbReference>
<feature type="domain" description="Fibronectin type-III" evidence="3">
    <location>
        <begin position="220"/>
        <end position="309"/>
    </location>
</feature>
<dbReference type="AlphaFoldDB" id="A0A0V0J8A7"/>
<dbReference type="InterPro" id="IPR036116">
    <property type="entry name" value="FN3_sf"/>
</dbReference>
<sequence>WFPCFRCTFAVMLSQFLFLLFCLLERGEGNEGRTPGGFRVSAANSSAVFASWHKPPNSSDLNGQYQFAIYNATSRKELTVPDTFVYIYDLEPSTVYDLSVDAMTKGGQLVGMPAFAKTTTQPPEGRIPGCFRAFTVNSSAIFVTWDKPILSTDLSGYYDLQISTKRNSKRKRVSDTVAVFTALQPLTSYQLSVDAVMNSGQSMGAHASTHAKTPKSGSPVLANFHALTLNSSSIRVTWNKVKSSANINNLYQIVISNCTFKTEHNISETAFVFSDLAPSTLYTFTLQAISRNGKPKGYSLFAYTTTCAPVSEKEDATASLLSAARQGM</sequence>
<gene>
    <name evidence="4" type="primary">PTPRJ</name>
    <name evidence="4" type="ORF">TR98588</name>
</gene>
<evidence type="ECO:0000256" key="1">
    <source>
        <dbReference type="ARBA" id="ARBA00022737"/>
    </source>
</evidence>
<evidence type="ECO:0000313" key="4">
    <source>
        <dbReference type="EMBL" id="JAP61517.1"/>
    </source>
</evidence>
<reference evidence="4" key="1">
    <citation type="submission" date="2016-01" db="EMBL/GenBank/DDBJ databases">
        <title>Reference transcriptome for the parasite Schistocephalus solidus: insights into the molecular evolution of parasitism.</title>
        <authorList>
            <person name="Hebert F.O."/>
            <person name="Grambauer S."/>
            <person name="Barber I."/>
            <person name="Landry C.R."/>
            <person name="Aubin-Horth N."/>
        </authorList>
    </citation>
    <scope>NUCLEOTIDE SEQUENCE</scope>
</reference>
<dbReference type="InterPro" id="IPR003961">
    <property type="entry name" value="FN3_dom"/>
</dbReference>